<evidence type="ECO:0000313" key="8">
    <source>
        <dbReference type="Proteomes" id="UP001591681"/>
    </source>
</evidence>
<dbReference type="Pfam" id="PF00010">
    <property type="entry name" value="HLH"/>
    <property type="match status" value="1"/>
</dbReference>
<dbReference type="Gene3D" id="4.10.280.10">
    <property type="entry name" value="Helix-loop-helix DNA-binding domain"/>
    <property type="match status" value="1"/>
</dbReference>
<keyword evidence="2" id="KW-0678">Repressor</keyword>
<keyword evidence="4" id="KW-0804">Transcription</keyword>
<dbReference type="GO" id="GO:0005634">
    <property type="term" value="C:nucleus"/>
    <property type="evidence" value="ECO:0007669"/>
    <property type="project" value="UniProtKB-SubCell"/>
</dbReference>
<evidence type="ECO:0000256" key="2">
    <source>
        <dbReference type="ARBA" id="ARBA00022491"/>
    </source>
</evidence>
<dbReference type="InterPro" id="IPR011598">
    <property type="entry name" value="bHLH_dom"/>
</dbReference>
<dbReference type="PANTHER" id="PTHR10985">
    <property type="entry name" value="BASIC HELIX-LOOP-HELIX TRANSCRIPTION FACTOR, HES-RELATED"/>
    <property type="match status" value="1"/>
</dbReference>
<dbReference type="Proteomes" id="UP001591681">
    <property type="component" value="Unassembled WGS sequence"/>
</dbReference>
<dbReference type="InterPro" id="IPR036638">
    <property type="entry name" value="HLH_DNA-bd_sf"/>
</dbReference>
<keyword evidence="5" id="KW-0539">Nucleus</keyword>
<reference evidence="7 8" key="1">
    <citation type="submission" date="2024-09" db="EMBL/GenBank/DDBJ databases">
        <title>A chromosome-level genome assembly of Gray's grenadier anchovy, Coilia grayii.</title>
        <authorList>
            <person name="Fu Z."/>
        </authorList>
    </citation>
    <scope>NUCLEOTIDE SEQUENCE [LARGE SCALE GENOMIC DNA]</scope>
    <source>
        <strain evidence="7">G4</strain>
        <tissue evidence="7">Muscle</tissue>
    </source>
</reference>
<organism evidence="7 8">
    <name type="scientific">Coilia grayii</name>
    <name type="common">Gray's grenadier anchovy</name>
    <dbReference type="NCBI Taxonomy" id="363190"/>
    <lineage>
        <taxon>Eukaryota</taxon>
        <taxon>Metazoa</taxon>
        <taxon>Chordata</taxon>
        <taxon>Craniata</taxon>
        <taxon>Vertebrata</taxon>
        <taxon>Euteleostomi</taxon>
        <taxon>Actinopterygii</taxon>
        <taxon>Neopterygii</taxon>
        <taxon>Teleostei</taxon>
        <taxon>Clupei</taxon>
        <taxon>Clupeiformes</taxon>
        <taxon>Clupeoidei</taxon>
        <taxon>Engraulidae</taxon>
        <taxon>Coilinae</taxon>
        <taxon>Coilia</taxon>
    </lineage>
</organism>
<evidence type="ECO:0000256" key="4">
    <source>
        <dbReference type="ARBA" id="ARBA00023163"/>
    </source>
</evidence>
<dbReference type="SUPFAM" id="SSF47459">
    <property type="entry name" value="HLH, helix-loop-helix DNA-binding domain"/>
    <property type="match status" value="1"/>
</dbReference>
<evidence type="ECO:0000259" key="6">
    <source>
        <dbReference type="PROSITE" id="PS50888"/>
    </source>
</evidence>
<dbReference type="EMBL" id="JBHFQA010000011">
    <property type="protein sequence ID" value="KAL2091299.1"/>
    <property type="molecule type" value="Genomic_DNA"/>
</dbReference>
<feature type="domain" description="BHLH" evidence="6">
    <location>
        <begin position="43"/>
        <end position="99"/>
    </location>
</feature>
<accession>A0ABD1JWP2</accession>
<sequence length="177" mass="20260">MKPVLVRFTLQTSTTATDMAPTITFRSDYISREDYSKEYMNLNHKIRKPIVEKLRRDRINNSIEELKALLGPQLLNQQPDSKLEKADILEMTVCLLRQQLKHKTMLFSDAAGQGSSVVAQEGYQPFRNDVMKTQSHVAVLSHIQSPEPCFGEVMKNPTSPLQCMEKSPAKNALWRPW</sequence>
<keyword evidence="3" id="KW-0805">Transcription regulation</keyword>
<protein>
    <recommendedName>
        <fullName evidence="6">BHLH domain-containing protein</fullName>
    </recommendedName>
</protein>
<dbReference type="CDD" id="cd11461">
    <property type="entry name" value="bHLH-O_HES5"/>
    <property type="match status" value="1"/>
</dbReference>
<evidence type="ECO:0000256" key="1">
    <source>
        <dbReference type="ARBA" id="ARBA00004123"/>
    </source>
</evidence>
<dbReference type="PROSITE" id="PS50888">
    <property type="entry name" value="BHLH"/>
    <property type="match status" value="1"/>
</dbReference>
<evidence type="ECO:0000256" key="5">
    <source>
        <dbReference type="ARBA" id="ARBA00023242"/>
    </source>
</evidence>
<comment type="subcellular location">
    <subcellularLocation>
        <location evidence="1">Nucleus</location>
    </subcellularLocation>
</comment>
<proteinExistence type="predicted"/>
<keyword evidence="8" id="KW-1185">Reference proteome</keyword>
<gene>
    <name evidence="7" type="ORF">ACEWY4_013562</name>
</gene>
<dbReference type="InterPro" id="IPR050370">
    <property type="entry name" value="HES_HEY"/>
</dbReference>
<dbReference type="SMART" id="SM00353">
    <property type="entry name" value="HLH"/>
    <property type="match status" value="1"/>
</dbReference>
<name>A0ABD1JWP2_9TELE</name>
<evidence type="ECO:0000313" key="7">
    <source>
        <dbReference type="EMBL" id="KAL2091299.1"/>
    </source>
</evidence>
<evidence type="ECO:0000256" key="3">
    <source>
        <dbReference type="ARBA" id="ARBA00023015"/>
    </source>
</evidence>
<comment type="caution">
    <text evidence="7">The sequence shown here is derived from an EMBL/GenBank/DDBJ whole genome shotgun (WGS) entry which is preliminary data.</text>
</comment>
<dbReference type="AlphaFoldDB" id="A0ABD1JWP2"/>